<evidence type="ECO:0000313" key="1">
    <source>
        <dbReference type="EMBL" id="KAJ7772194.1"/>
    </source>
</evidence>
<accession>A0AAD7JX66</accession>
<dbReference type="EMBL" id="JARKIB010000014">
    <property type="protein sequence ID" value="KAJ7772194.1"/>
    <property type="molecule type" value="Genomic_DNA"/>
</dbReference>
<comment type="caution">
    <text evidence="1">The sequence shown here is derived from an EMBL/GenBank/DDBJ whole genome shotgun (WGS) entry which is preliminary data.</text>
</comment>
<evidence type="ECO:0000313" key="2">
    <source>
        <dbReference type="Proteomes" id="UP001215598"/>
    </source>
</evidence>
<protein>
    <submittedName>
        <fullName evidence="1">Uncharacterized protein</fullName>
    </submittedName>
</protein>
<sequence>MLWTKPEECVLDGHVGILSRRWGSMPTAIDGVSWTSMTEPEIGQKFREFNLVNWCTVGHSPPWKHKGKVLSSPGPCISQLASFLVWPASQRDIVEWQALEAFKKILEVPHAFQQKLSAEKTPTLGNALPAFEAMIKKWEQMQVDYPELADIIQKGLDKLGTYQERVERVPAYVLAMLHIGRTRFNGRNSYSKMRWLREFGGNPPQSPERPAYDSWADELLGLNDVARRAGDSIDTEVDSYFADPRVGLGSVNFWQVSFKLALVV</sequence>
<keyword evidence="2" id="KW-1185">Reference proteome</keyword>
<organism evidence="1 2">
    <name type="scientific">Mycena metata</name>
    <dbReference type="NCBI Taxonomy" id="1033252"/>
    <lineage>
        <taxon>Eukaryota</taxon>
        <taxon>Fungi</taxon>
        <taxon>Dikarya</taxon>
        <taxon>Basidiomycota</taxon>
        <taxon>Agaricomycotina</taxon>
        <taxon>Agaricomycetes</taxon>
        <taxon>Agaricomycetidae</taxon>
        <taxon>Agaricales</taxon>
        <taxon>Marasmiineae</taxon>
        <taxon>Mycenaceae</taxon>
        <taxon>Mycena</taxon>
    </lineage>
</organism>
<dbReference type="Proteomes" id="UP001215598">
    <property type="component" value="Unassembled WGS sequence"/>
</dbReference>
<gene>
    <name evidence="1" type="ORF">B0H16DRAFT_1768743</name>
</gene>
<name>A0AAD7JX66_9AGAR</name>
<reference evidence="1" key="1">
    <citation type="submission" date="2023-03" db="EMBL/GenBank/DDBJ databases">
        <title>Massive genome expansion in bonnet fungi (Mycena s.s.) driven by repeated elements and novel gene families across ecological guilds.</title>
        <authorList>
            <consortium name="Lawrence Berkeley National Laboratory"/>
            <person name="Harder C.B."/>
            <person name="Miyauchi S."/>
            <person name="Viragh M."/>
            <person name="Kuo A."/>
            <person name="Thoen E."/>
            <person name="Andreopoulos B."/>
            <person name="Lu D."/>
            <person name="Skrede I."/>
            <person name="Drula E."/>
            <person name="Henrissat B."/>
            <person name="Morin E."/>
            <person name="Kohler A."/>
            <person name="Barry K."/>
            <person name="LaButti K."/>
            <person name="Morin E."/>
            <person name="Salamov A."/>
            <person name="Lipzen A."/>
            <person name="Mereny Z."/>
            <person name="Hegedus B."/>
            <person name="Baldrian P."/>
            <person name="Stursova M."/>
            <person name="Weitz H."/>
            <person name="Taylor A."/>
            <person name="Grigoriev I.V."/>
            <person name="Nagy L.G."/>
            <person name="Martin F."/>
            <person name="Kauserud H."/>
        </authorList>
    </citation>
    <scope>NUCLEOTIDE SEQUENCE</scope>
    <source>
        <strain evidence="1">CBHHK182m</strain>
    </source>
</reference>
<dbReference type="AlphaFoldDB" id="A0AAD7JX66"/>
<proteinExistence type="predicted"/>